<dbReference type="EMBL" id="GBRH01256612">
    <property type="protein sequence ID" value="JAD41283.1"/>
    <property type="molecule type" value="Transcribed_RNA"/>
</dbReference>
<reference evidence="1" key="1">
    <citation type="submission" date="2014-09" db="EMBL/GenBank/DDBJ databases">
        <authorList>
            <person name="Magalhaes I.L.F."/>
            <person name="Oliveira U."/>
            <person name="Santos F.R."/>
            <person name="Vidigal T.H.D.A."/>
            <person name="Brescovit A.D."/>
            <person name="Santos A.J."/>
        </authorList>
    </citation>
    <scope>NUCLEOTIDE SEQUENCE</scope>
    <source>
        <tissue evidence="1">Shoot tissue taken approximately 20 cm above the soil surface</tissue>
    </source>
</reference>
<evidence type="ECO:0000313" key="1">
    <source>
        <dbReference type="EMBL" id="JAD41283.1"/>
    </source>
</evidence>
<organism evidence="1">
    <name type="scientific">Arundo donax</name>
    <name type="common">Giant reed</name>
    <name type="synonym">Donax arundinaceus</name>
    <dbReference type="NCBI Taxonomy" id="35708"/>
    <lineage>
        <taxon>Eukaryota</taxon>
        <taxon>Viridiplantae</taxon>
        <taxon>Streptophyta</taxon>
        <taxon>Embryophyta</taxon>
        <taxon>Tracheophyta</taxon>
        <taxon>Spermatophyta</taxon>
        <taxon>Magnoliopsida</taxon>
        <taxon>Liliopsida</taxon>
        <taxon>Poales</taxon>
        <taxon>Poaceae</taxon>
        <taxon>PACMAD clade</taxon>
        <taxon>Arundinoideae</taxon>
        <taxon>Arundineae</taxon>
        <taxon>Arundo</taxon>
    </lineage>
</organism>
<proteinExistence type="predicted"/>
<reference evidence="1" key="2">
    <citation type="journal article" date="2015" name="Data Brief">
        <title>Shoot transcriptome of the giant reed, Arundo donax.</title>
        <authorList>
            <person name="Barrero R.A."/>
            <person name="Guerrero F.D."/>
            <person name="Moolhuijzen P."/>
            <person name="Goolsby J.A."/>
            <person name="Tidwell J."/>
            <person name="Bellgard S.E."/>
            <person name="Bellgard M.I."/>
        </authorList>
    </citation>
    <scope>NUCLEOTIDE SEQUENCE</scope>
    <source>
        <tissue evidence="1">Shoot tissue taken approximately 20 cm above the soil surface</tissue>
    </source>
</reference>
<sequence>MQYWLHVYEIRISLLCEHKIVGIHANFHHNVRI</sequence>
<accession>A0A0A9Q051</accession>
<protein>
    <submittedName>
        <fullName evidence="1">Uncharacterized protein</fullName>
    </submittedName>
</protein>
<dbReference type="AlphaFoldDB" id="A0A0A9Q051"/>
<name>A0A0A9Q051_ARUDO</name>